<accession>A0A0D2XKJ3</accession>
<name>A0A0D2XKJ3_FUSOF</name>
<proteinExistence type="predicted"/>
<sequence>MPEILALMEEAKAERAKGRITENYRQMATDIALAVKLCTPDSAEAARRSGNGNWTACTESNLIKIYDAICRQEFHGPHAEQSFILHRTVDGACQLRTIEETGMLLPEEFEELKNKRDGVRGSVAKWYAMWRVCFPPLNALMATRFRTVPASPYIQAMVPPEAGRMATLQVLSAFGIQPQYCQSMSAQILNGLYPAALQGDSEVQQAVQSQQERRKLELRHVIIFGIEFVSAIHLVQMS</sequence>
<reference evidence="1" key="2">
    <citation type="submission" date="2025-08" db="UniProtKB">
        <authorList>
            <consortium name="EnsemblFungi"/>
        </authorList>
    </citation>
    <scope>IDENTIFICATION</scope>
    <source>
        <strain evidence="1">4287 / CBS 123668 / FGSC 9935 / NRRL 34936</strain>
    </source>
</reference>
<dbReference type="Proteomes" id="UP000002489">
    <property type="component" value="Unassembled WGS sequence"/>
</dbReference>
<reference evidence="2" key="1">
    <citation type="journal article" date="2012" name="Mol. Plant Microbe Interact.">
        <title>A highly conserved effector in Fusarium oxysporum is required for full virulence on Arabidopsis.</title>
        <authorList>
            <person name="Thatcher L.F."/>
            <person name="Gardiner D.M."/>
            <person name="Kazan K."/>
            <person name="Manners J."/>
        </authorList>
    </citation>
    <scope>NUCLEOTIDE SEQUENCE [LARGE SCALE GENOMIC DNA]</scope>
    <source>
        <strain evidence="2">Fo5176</strain>
    </source>
</reference>
<dbReference type="AlphaFoldDB" id="A0A0D2XKJ3"/>
<protein>
    <submittedName>
        <fullName evidence="1">Uncharacterized protein</fullName>
    </submittedName>
</protein>
<dbReference type="STRING" id="426428.A0A0D2XKJ3"/>
<dbReference type="EnsemblFungi" id="FOXG_04467T0">
    <property type="protein sequence ID" value="FOXG_04467P0"/>
    <property type="gene ID" value="FOXG_04467"/>
</dbReference>
<evidence type="ECO:0000313" key="2">
    <source>
        <dbReference type="Proteomes" id="UP000002489"/>
    </source>
</evidence>
<organism evidence="1 2">
    <name type="scientific">Fusarium oxysporum (strain Fo5176)</name>
    <name type="common">Fusarium vascular wilt</name>
    <dbReference type="NCBI Taxonomy" id="660025"/>
    <lineage>
        <taxon>Eukaryota</taxon>
        <taxon>Fungi</taxon>
        <taxon>Dikarya</taxon>
        <taxon>Ascomycota</taxon>
        <taxon>Pezizomycotina</taxon>
        <taxon>Sordariomycetes</taxon>
        <taxon>Hypocreomycetidae</taxon>
        <taxon>Hypocreales</taxon>
        <taxon>Nectriaceae</taxon>
        <taxon>Fusarium</taxon>
        <taxon>Fusarium oxysporum species complex</taxon>
    </lineage>
</organism>
<evidence type="ECO:0000313" key="1">
    <source>
        <dbReference type="EnsemblFungi" id="FOXG_04467P0"/>
    </source>
</evidence>